<protein>
    <submittedName>
        <fullName evidence="2">Metal-dependent protease-like protein</fullName>
    </submittedName>
</protein>
<dbReference type="GO" id="GO:0008233">
    <property type="term" value="F:peptidase activity"/>
    <property type="evidence" value="ECO:0007669"/>
    <property type="project" value="UniProtKB-KW"/>
</dbReference>
<dbReference type="GO" id="GO:0002949">
    <property type="term" value="P:tRNA threonylcarbamoyladenosine modification"/>
    <property type="evidence" value="ECO:0007669"/>
    <property type="project" value="InterPro"/>
</dbReference>
<dbReference type="Gene3D" id="3.30.420.40">
    <property type="match status" value="2"/>
</dbReference>
<feature type="domain" description="Gcp-like" evidence="1">
    <location>
        <begin position="33"/>
        <end position="128"/>
    </location>
</feature>
<dbReference type="InterPro" id="IPR043129">
    <property type="entry name" value="ATPase_NBD"/>
</dbReference>
<keyword evidence="2" id="KW-0378">Hydrolase</keyword>
<dbReference type="SUPFAM" id="SSF53067">
    <property type="entry name" value="Actin-like ATPase domain"/>
    <property type="match status" value="1"/>
</dbReference>
<proteinExistence type="predicted"/>
<dbReference type="GO" id="GO:0005829">
    <property type="term" value="C:cytosol"/>
    <property type="evidence" value="ECO:0007669"/>
    <property type="project" value="TreeGrafter"/>
</dbReference>
<evidence type="ECO:0000259" key="1">
    <source>
        <dbReference type="Pfam" id="PF00814"/>
    </source>
</evidence>
<reference evidence="2" key="1">
    <citation type="journal article" date="2007" name="Environ. Microbiol.">
        <title>Proteorhodopsin photosystem gene clusters exhibit co-evolutionary trends and shared ancestry among diverse marine microbial phyla.</title>
        <authorList>
            <person name="McCarren J."/>
            <person name="Delong E.F."/>
        </authorList>
    </citation>
    <scope>NUCLEOTIDE SEQUENCE</scope>
</reference>
<dbReference type="InterPro" id="IPR022496">
    <property type="entry name" value="T6A_TsaB"/>
</dbReference>
<dbReference type="EMBL" id="EF089399">
    <property type="protein sequence ID" value="ABL97657.1"/>
    <property type="molecule type" value="Genomic_DNA"/>
</dbReference>
<keyword evidence="2" id="KW-0645">Protease</keyword>
<dbReference type="Pfam" id="PF00814">
    <property type="entry name" value="TsaD"/>
    <property type="match status" value="1"/>
</dbReference>
<dbReference type="PANTHER" id="PTHR11735:SF11">
    <property type="entry name" value="TRNA THREONYLCARBAMOYLADENOSINE BIOSYNTHESIS PROTEIN TSAB"/>
    <property type="match status" value="1"/>
</dbReference>
<sequence>MTNILAIETSTDNCSVAVSNGEKIYNFHESLPKQHTEKLFEIIHDILEEGELSFKDLDAVAVGIGPGSYTGIRLSCAVSQGIAYANGLKGLAIPSLELLALETHKKTSSELVVSIIEASSDKIYLGESSFSEGNIESKFSLLYKDLFSVKNYPSSTSFVGQGCGHFLDIENELLEEFPKASSLIEITKMKKKFDALQDPETFLPIYLTDEDNWQKLK</sequence>
<gene>
    <name evidence="2" type="ORF">MBMO_EB0-39H12.0033</name>
</gene>
<dbReference type="InterPro" id="IPR000905">
    <property type="entry name" value="Gcp-like_dom"/>
</dbReference>
<dbReference type="GO" id="GO:0006508">
    <property type="term" value="P:proteolysis"/>
    <property type="evidence" value="ECO:0007669"/>
    <property type="project" value="UniProtKB-KW"/>
</dbReference>
<evidence type="ECO:0000313" key="2">
    <source>
        <dbReference type="EMBL" id="ABL97657.1"/>
    </source>
</evidence>
<dbReference type="PANTHER" id="PTHR11735">
    <property type="entry name" value="TRNA N6-ADENOSINE THREONYLCARBAMOYLTRANSFERASE"/>
    <property type="match status" value="1"/>
</dbReference>
<name>A4GHU6_9BACT</name>
<accession>A4GHU6</accession>
<dbReference type="AlphaFoldDB" id="A4GHU6"/>
<dbReference type="NCBIfam" id="TIGR03725">
    <property type="entry name" value="T6A_YeaZ"/>
    <property type="match status" value="1"/>
</dbReference>
<organism evidence="2">
    <name type="scientific">uncultured marine bacterium EB0_39H12</name>
    <dbReference type="NCBI Taxonomy" id="415437"/>
    <lineage>
        <taxon>Bacteria</taxon>
        <taxon>environmental samples</taxon>
    </lineage>
</organism>